<gene>
    <name evidence="7" type="ordered locus">Tola_0295</name>
</gene>
<accession>C4L8Q5</accession>
<evidence type="ECO:0000256" key="2">
    <source>
        <dbReference type="ARBA" id="ARBA00022692"/>
    </source>
</evidence>
<dbReference type="Gene3D" id="1.10.3730.20">
    <property type="match status" value="1"/>
</dbReference>
<dbReference type="SUPFAM" id="SSF103481">
    <property type="entry name" value="Multidrug resistance efflux transporter EmrE"/>
    <property type="match status" value="2"/>
</dbReference>
<feature type="transmembrane region" description="Helical" evidence="5">
    <location>
        <begin position="267"/>
        <end position="286"/>
    </location>
</feature>
<sequence length="303" mass="33793">MSPKDWGFALLIVFAWGFNFVIIHWGLDGVPPLLLGALRFTLVAFPAILFVPRPRISWRWLLAYGLTISFGQFAFLFTAMKIGMPAGIASLVLQSQVLFTLLFAALLLREHWLPHQPFTLGIAALGLFVLATQQGQNGMTLAGFLLTVAAAASWGMGNIINRYITREGSLNLLSLVVWSGLIPPVPFFIASYWLEGPALIAESLQQIQLHSVLAVVYLALVATLYGYVAWGRLLQRYPVAQVAPLTLLVPLVGLMCARLFLDEQLTRWQWLGILLVLLGLVLNIFWPRYLRLRRQSAQQQPKA</sequence>
<evidence type="ECO:0000256" key="5">
    <source>
        <dbReference type="SAM" id="Phobius"/>
    </source>
</evidence>
<feature type="transmembrane region" description="Helical" evidence="5">
    <location>
        <begin position="172"/>
        <end position="194"/>
    </location>
</feature>
<dbReference type="AlphaFoldDB" id="C4L8Q5"/>
<reference evidence="7 8" key="2">
    <citation type="journal article" date="2011" name="Stand. Genomic Sci.">
        <title>Complete genome sequence of Tolumonas auensis type strain (TA 4).</title>
        <authorList>
            <person name="Chertkov O."/>
            <person name="Copeland A."/>
            <person name="Lucas S."/>
            <person name="Lapidus A."/>
            <person name="Berry K.W."/>
            <person name="Detter J.C."/>
            <person name="Del Rio T.G."/>
            <person name="Hammon N."/>
            <person name="Dalin E."/>
            <person name="Tice H."/>
            <person name="Pitluck S."/>
            <person name="Richardson P."/>
            <person name="Bruce D."/>
            <person name="Goodwin L."/>
            <person name="Han C."/>
            <person name="Tapia R."/>
            <person name="Saunders E."/>
            <person name="Schmutz J."/>
            <person name="Brettin T."/>
            <person name="Larimer F."/>
            <person name="Land M."/>
            <person name="Hauser L."/>
            <person name="Spring S."/>
            <person name="Rohde M."/>
            <person name="Kyrpides N.C."/>
            <person name="Ivanova N."/>
            <person name="Goker M."/>
            <person name="Beller H.R."/>
            <person name="Klenk H.P."/>
            <person name="Woyke T."/>
        </authorList>
    </citation>
    <scope>NUCLEOTIDE SEQUENCE [LARGE SCALE GENOMIC DNA]</scope>
    <source>
        <strain evidence="8">DSM 9187 / TA4</strain>
    </source>
</reference>
<evidence type="ECO:0000256" key="4">
    <source>
        <dbReference type="ARBA" id="ARBA00023136"/>
    </source>
</evidence>
<dbReference type="InterPro" id="IPR037185">
    <property type="entry name" value="EmrE-like"/>
</dbReference>
<feature type="transmembrane region" description="Helical" evidence="5">
    <location>
        <begin position="242"/>
        <end position="261"/>
    </location>
</feature>
<dbReference type="STRING" id="595494.Tola_0295"/>
<dbReference type="RefSeq" id="WP_012728524.1">
    <property type="nucleotide sequence ID" value="NC_012691.1"/>
</dbReference>
<feature type="transmembrane region" description="Helical" evidence="5">
    <location>
        <begin position="58"/>
        <end position="80"/>
    </location>
</feature>
<evidence type="ECO:0000259" key="6">
    <source>
        <dbReference type="Pfam" id="PF00892"/>
    </source>
</evidence>
<comment type="subcellular location">
    <subcellularLocation>
        <location evidence="1">Membrane</location>
        <topology evidence="1">Multi-pass membrane protein</topology>
    </subcellularLocation>
</comment>
<proteinExistence type="predicted"/>
<dbReference type="HOGENOM" id="CLU_033863_20_1_6"/>
<keyword evidence="4 5" id="KW-0472">Membrane</keyword>
<dbReference type="GO" id="GO:0016020">
    <property type="term" value="C:membrane"/>
    <property type="evidence" value="ECO:0007669"/>
    <property type="project" value="UniProtKB-SubCell"/>
</dbReference>
<feature type="transmembrane region" description="Helical" evidence="5">
    <location>
        <begin position="118"/>
        <end position="135"/>
    </location>
</feature>
<feature type="domain" description="EamA" evidence="6">
    <location>
        <begin position="8"/>
        <end position="131"/>
    </location>
</feature>
<feature type="transmembrane region" description="Helical" evidence="5">
    <location>
        <begin position="7"/>
        <end position="27"/>
    </location>
</feature>
<keyword evidence="2 5" id="KW-0812">Transmembrane</keyword>
<feature type="transmembrane region" description="Helical" evidence="5">
    <location>
        <begin position="86"/>
        <end position="106"/>
    </location>
</feature>
<dbReference type="KEGG" id="tau:Tola_0295"/>
<protein>
    <recommendedName>
        <fullName evidence="6">EamA domain-containing protein</fullName>
    </recommendedName>
</protein>
<feature type="transmembrane region" description="Helical" evidence="5">
    <location>
        <begin position="141"/>
        <end position="160"/>
    </location>
</feature>
<keyword evidence="8" id="KW-1185">Reference proteome</keyword>
<dbReference type="Proteomes" id="UP000009073">
    <property type="component" value="Chromosome"/>
</dbReference>
<keyword evidence="3 5" id="KW-1133">Transmembrane helix</keyword>
<dbReference type="PANTHER" id="PTHR32322">
    <property type="entry name" value="INNER MEMBRANE TRANSPORTER"/>
    <property type="match status" value="1"/>
</dbReference>
<dbReference type="eggNOG" id="COG0697">
    <property type="taxonomic scope" value="Bacteria"/>
</dbReference>
<evidence type="ECO:0000256" key="3">
    <source>
        <dbReference type="ARBA" id="ARBA00022989"/>
    </source>
</evidence>
<organism evidence="7 8">
    <name type="scientific">Tolumonas auensis (strain DSM 9187 / NBRC 110442 / TA 4)</name>
    <dbReference type="NCBI Taxonomy" id="595494"/>
    <lineage>
        <taxon>Bacteria</taxon>
        <taxon>Pseudomonadati</taxon>
        <taxon>Pseudomonadota</taxon>
        <taxon>Gammaproteobacteria</taxon>
        <taxon>Aeromonadales</taxon>
        <taxon>Aeromonadaceae</taxon>
        <taxon>Tolumonas</taxon>
    </lineage>
</organism>
<dbReference type="InterPro" id="IPR000620">
    <property type="entry name" value="EamA_dom"/>
</dbReference>
<reference evidence="8" key="1">
    <citation type="submission" date="2009-05" db="EMBL/GenBank/DDBJ databases">
        <title>Complete sequence of Tolumonas auensis DSM 9187.</title>
        <authorList>
            <consortium name="US DOE Joint Genome Institute"/>
            <person name="Lucas S."/>
            <person name="Copeland A."/>
            <person name="Lapidus A."/>
            <person name="Glavina del Rio T."/>
            <person name="Tice H."/>
            <person name="Bruce D."/>
            <person name="Goodwin L."/>
            <person name="Pitluck S."/>
            <person name="Chertkov O."/>
            <person name="Brettin T."/>
            <person name="Detter J.C."/>
            <person name="Han C."/>
            <person name="Larimer F."/>
            <person name="Land M."/>
            <person name="Hauser L."/>
            <person name="Kyrpides N."/>
            <person name="Mikhailova N."/>
            <person name="Spring S."/>
            <person name="Beller H."/>
        </authorList>
    </citation>
    <scope>NUCLEOTIDE SEQUENCE [LARGE SCALE GENOMIC DNA]</scope>
    <source>
        <strain evidence="8">DSM 9187 / TA4</strain>
    </source>
</reference>
<feature type="transmembrane region" description="Helical" evidence="5">
    <location>
        <begin position="209"/>
        <end position="230"/>
    </location>
</feature>
<feature type="transmembrane region" description="Helical" evidence="5">
    <location>
        <begin position="33"/>
        <end position="51"/>
    </location>
</feature>
<dbReference type="Pfam" id="PF00892">
    <property type="entry name" value="EamA"/>
    <property type="match status" value="2"/>
</dbReference>
<dbReference type="InterPro" id="IPR050638">
    <property type="entry name" value="AA-Vitamin_Transporters"/>
</dbReference>
<feature type="domain" description="EamA" evidence="6">
    <location>
        <begin position="142"/>
        <end position="284"/>
    </location>
</feature>
<evidence type="ECO:0000256" key="1">
    <source>
        <dbReference type="ARBA" id="ARBA00004141"/>
    </source>
</evidence>
<dbReference type="PANTHER" id="PTHR32322:SF9">
    <property type="entry name" value="AMINO-ACID METABOLITE EFFLUX PUMP-RELATED"/>
    <property type="match status" value="1"/>
</dbReference>
<evidence type="ECO:0000313" key="8">
    <source>
        <dbReference type="Proteomes" id="UP000009073"/>
    </source>
</evidence>
<dbReference type="EMBL" id="CP001616">
    <property type="protein sequence ID" value="ACQ91925.1"/>
    <property type="molecule type" value="Genomic_DNA"/>
</dbReference>
<evidence type="ECO:0000313" key="7">
    <source>
        <dbReference type="EMBL" id="ACQ91925.1"/>
    </source>
</evidence>
<name>C4L8Q5_TOLAT</name>
<dbReference type="OrthoDB" id="7158585at2"/>